<evidence type="ECO:0000313" key="2">
    <source>
        <dbReference type="Proteomes" id="UP001153331"/>
    </source>
</evidence>
<accession>A0ACC2IEJ4</accession>
<protein>
    <submittedName>
        <fullName evidence="1">Uncharacterized protein</fullName>
    </submittedName>
</protein>
<comment type="caution">
    <text evidence="1">The sequence shown here is derived from an EMBL/GenBank/DDBJ whole genome shotgun (WGS) entry which is preliminary data.</text>
</comment>
<gene>
    <name evidence="1" type="ORF">OPT61_g4336</name>
</gene>
<dbReference type="EMBL" id="JAPHNI010000245">
    <property type="protein sequence ID" value="KAJ8113556.1"/>
    <property type="molecule type" value="Genomic_DNA"/>
</dbReference>
<name>A0ACC2IEJ4_9PLEO</name>
<organism evidence="1 2">
    <name type="scientific">Boeremia exigua</name>
    <dbReference type="NCBI Taxonomy" id="749465"/>
    <lineage>
        <taxon>Eukaryota</taxon>
        <taxon>Fungi</taxon>
        <taxon>Dikarya</taxon>
        <taxon>Ascomycota</taxon>
        <taxon>Pezizomycotina</taxon>
        <taxon>Dothideomycetes</taxon>
        <taxon>Pleosporomycetidae</taxon>
        <taxon>Pleosporales</taxon>
        <taxon>Pleosporineae</taxon>
        <taxon>Didymellaceae</taxon>
        <taxon>Boeremia</taxon>
    </lineage>
</organism>
<keyword evidence="2" id="KW-1185">Reference proteome</keyword>
<evidence type="ECO:0000313" key="1">
    <source>
        <dbReference type="EMBL" id="KAJ8113556.1"/>
    </source>
</evidence>
<proteinExistence type="predicted"/>
<reference evidence="1" key="1">
    <citation type="submission" date="2022-11" db="EMBL/GenBank/DDBJ databases">
        <title>Genome Sequence of Boeremia exigua.</title>
        <authorList>
            <person name="Buettner E."/>
        </authorList>
    </citation>
    <scope>NUCLEOTIDE SEQUENCE</scope>
    <source>
        <strain evidence="1">CU02</strain>
    </source>
</reference>
<dbReference type="Proteomes" id="UP001153331">
    <property type="component" value="Unassembled WGS sequence"/>
</dbReference>
<sequence length="217" mass="25339">MDVRGEDHLNATIDSLKMALAKERQIRTRLEQENLGFHKERAYGKKFVNDTYLGRCKEEEIENLRTENINLKGRIENRTAEYKELTQKYYKVLEERDHYRDLLQSAGCDTSFHNSYVHVKLDNPYNNTSPDNRQSTGSGLVDRTRTGPAPSGSRAKVHPPPEWRQDCPHRKCKRYVCKYTHEDQKVIHRELIPRLPLNWAERDAALRAEATGDAMEE</sequence>